<dbReference type="GO" id="GO:0009617">
    <property type="term" value="P:response to bacterium"/>
    <property type="evidence" value="ECO:0007669"/>
    <property type="project" value="TreeGrafter"/>
</dbReference>
<evidence type="ECO:0000259" key="10">
    <source>
        <dbReference type="PROSITE" id="PS50835"/>
    </source>
</evidence>
<dbReference type="InterPro" id="IPR013106">
    <property type="entry name" value="Ig_V-set"/>
</dbReference>
<organism evidence="11 12">
    <name type="scientific">Amphiprion percula</name>
    <name type="common">Orange clownfish</name>
    <name type="synonym">Lutjanus percula</name>
    <dbReference type="NCBI Taxonomy" id="161767"/>
    <lineage>
        <taxon>Eukaryota</taxon>
        <taxon>Metazoa</taxon>
        <taxon>Chordata</taxon>
        <taxon>Craniata</taxon>
        <taxon>Vertebrata</taxon>
        <taxon>Euteleostomi</taxon>
        <taxon>Actinopterygii</taxon>
        <taxon>Neopterygii</taxon>
        <taxon>Teleostei</taxon>
        <taxon>Neoteleostei</taxon>
        <taxon>Acanthomorphata</taxon>
        <taxon>Ovalentaria</taxon>
        <taxon>Pomacentridae</taxon>
        <taxon>Amphiprion</taxon>
    </lineage>
</organism>
<keyword evidence="7" id="KW-0325">Glycoprotein</keyword>
<dbReference type="GO" id="GO:0005886">
    <property type="term" value="C:plasma membrane"/>
    <property type="evidence" value="ECO:0007669"/>
    <property type="project" value="UniProtKB-SubCell"/>
</dbReference>
<dbReference type="SMART" id="SM00409">
    <property type="entry name" value="IG"/>
    <property type="match status" value="2"/>
</dbReference>
<dbReference type="STRING" id="161767.ENSAPEP00000025130"/>
<protein>
    <recommendedName>
        <fullName evidence="10">Ig-like domain-containing protein</fullName>
    </recommendedName>
</protein>
<dbReference type="AlphaFoldDB" id="A0A3P8THE7"/>
<dbReference type="SUPFAM" id="SSF48726">
    <property type="entry name" value="Immunoglobulin"/>
    <property type="match status" value="2"/>
</dbReference>
<dbReference type="PANTHER" id="PTHR19433">
    <property type="entry name" value="T-CELL RECEPTOR ALPHA CHAIN V REGION-RELATED"/>
    <property type="match status" value="1"/>
</dbReference>
<feature type="signal peptide" evidence="9">
    <location>
        <begin position="1"/>
        <end position="21"/>
    </location>
</feature>
<keyword evidence="12" id="KW-1185">Reference proteome</keyword>
<reference evidence="11" key="3">
    <citation type="submission" date="2025-09" db="UniProtKB">
        <authorList>
            <consortium name="Ensembl"/>
        </authorList>
    </citation>
    <scope>IDENTIFICATION</scope>
</reference>
<feature type="transmembrane region" description="Helical" evidence="8">
    <location>
        <begin position="260"/>
        <end position="282"/>
    </location>
</feature>
<evidence type="ECO:0000313" key="12">
    <source>
        <dbReference type="Proteomes" id="UP000265080"/>
    </source>
</evidence>
<dbReference type="InterPro" id="IPR007110">
    <property type="entry name" value="Ig-like_dom"/>
</dbReference>
<keyword evidence="8" id="KW-0812">Transmembrane</keyword>
<reference evidence="11 12" key="1">
    <citation type="submission" date="2018-03" db="EMBL/GenBank/DDBJ databases">
        <title>Finding Nemo's genes: A chromosome-scale reference assembly of the genome of the orange clownfish Amphiprion percula.</title>
        <authorList>
            <person name="Lehmann R."/>
        </authorList>
    </citation>
    <scope>NUCLEOTIDE SEQUENCE</scope>
</reference>
<dbReference type="Ensembl" id="ENSAPET00000025789.1">
    <property type="protein sequence ID" value="ENSAPEP00000025130.1"/>
    <property type="gene ID" value="ENSAPEG00000017856.1"/>
</dbReference>
<dbReference type="InterPro" id="IPR013783">
    <property type="entry name" value="Ig-like_fold"/>
</dbReference>
<dbReference type="GeneTree" id="ENSGT00940000162676"/>
<feature type="domain" description="Ig-like" evidence="10">
    <location>
        <begin position="153"/>
        <end position="232"/>
    </location>
</feature>
<feature type="domain" description="Ig-like" evidence="10">
    <location>
        <begin position="24"/>
        <end position="133"/>
    </location>
</feature>
<sequence>MASTVLVFYLTCLLFGDIAQTTGPTHQGARFISANVGGNVTLECFYGGDVATRLYWYKQPLGQKPRVISNFYMYKTDSTFYDEFKNNSRFQLDSDRNKNHLTITDLRASDSATYFCLNSHLYMINFSESVTVSVEGSGLNFQTSVQQSVYDAIQPGGSVNLSCTVQTEICDGKHSVYWFRSEEDSHPGLIYSHGGRGDLCERKPNTKTQTCVYTLPVSNSNPTHAGIYYCAVASCGRILFGVGTKMIIDGSADDVNFAAYFWRGAFALVSFLSVLMAFSVCLMNRNHSCKSPESQAKLSPTADAKGHQQGESIYYAAVSANLTNRSRSQRDHTWSDCVYYNLKQ</sequence>
<evidence type="ECO:0000256" key="4">
    <source>
        <dbReference type="ARBA" id="ARBA00022859"/>
    </source>
</evidence>
<feature type="chain" id="PRO_5018116760" description="Ig-like domain-containing protein" evidence="9">
    <location>
        <begin position="22"/>
        <end position="344"/>
    </location>
</feature>
<dbReference type="PROSITE" id="PS50835">
    <property type="entry name" value="IG_LIKE"/>
    <property type="match status" value="2"/>
</dbReference>
<dbReference type="GO" id="GO:0002376">
    <property type="term" value="P:immune system process"/>
    <property type="evidence" value="ECO:0007669"/>
    <property type="project" value="UniProtKB-KW"/>
</dbReference>
<evidence type="ECO:0000256" key="1">
    <source>
        <dbReference type="ARBA" id="ARBA00004236"/>
    </source>
</evidence>
<keyword evidence="2" id="KW-1003">Cell membrane</keyword>
<dbReference type="InterPro" id="IPR052051">
    <property type="entry name" value="TCR_complex_component"/>
</dbReference>
<evidence type="ECO:0000256" key="6">
    <source>
        <dbReference type="ARBA" id="ARBA00023157"/>
    </source>
</evidence>
<evidence type="ECO:0000256" key="9">
    <source>
        <dbReference type="SAM" id="SignalP"/>
    </source>
</evidence>
<dbReference type="Pfam" id="PF07686">
    <property type="entry name" value="V-set"/>
    <property type="match status" value="2"/>
</dbReference>
<comment type="subcellular location">
    <subcellularLocation>
        <location evidence="1">Cell membrane</location>
    </subcellularLocation>
</comment>
<accession>A0A3P8THE7</accession>
<keyword evidence="8" id="KW-1133">Transmembrane helix</keyword>
<dbReference type="Gene3D" id="2.60.40.10">
    <property type="entry name" value="Immunoglobulins"/>
    <property type="match status" value="2"/>
</dbReference>
<keyword evidence="4" id="KW-0391">Immunity</keyword>
<evidence type="ECO:0000256" key="2">
    <source>
        <dbReference type="ARBA" id="ARBA00022475"/>
    </source>
</evidence>
<dbReference type="PANTHER" id="PTHR19433:SF127">
    <property type="entry name" value="NITR9"/>
    <property type="match status" value="1"/>
</dbReference>
<name>A0A3P8THE7_AMPPE</name>
<evidence type="ECO:0000256" key="8">
    <source>
        <dbReference type="SAM" id="Phobius"/>
    </source>
</evidence>
<dbReference type="InterPro" id="IPR036179">
    <property type="entry name" value="Ig-like_dom_sf"/>
</dbReference>
<dbReference type="Proteomes" id="UP000265080">
    <property type="component" value="Chromosome 23"/>
</dbReference>
<keyword evidence="6" id="KW-1015">Disulfide bond</keyword>
<dbReference type="SMART" id="SM00406">
    <property type="entry name" value="IGv"/>
    <property type="match status" value="2"/>
</dbReference>
<evidence type="ECO:0000313" key="11">
    <source>
        <dbReference type="Ensembl" id="ENSAPEP00000025130.1"/>
    </source>
</evidence>
<evidence type="ECO:0000256" key="5">
    <source>
        <dbReference type="ARBA" id="ARBA00023136"/>
    </source>
</evidence>
<keyword evidence="3 9" id="KW-0732">Signal</keyword>
<evidence type="ECO:0000256" key="7">
    <source>
        <dbReference type="ARBA" id="ARBA00023180"/>
    </source>
</evidence>
<proteinExistence type="predicted"/>
<dbReference type="InterPro" id="IPR003599">
    <property type="entry name" value="Ig_sub"/>
</dbReference>
<keyword evidence="5 8" id="KW-0472">Membrane</keyword>
<reference evidence="11" key="2">
    <citation type="submission" date="2025-08" db="UniProtKB">
        <authorList>
            <consortium name="Ensembl"/>
        </authorList>
    </citation>
    <scope>IDENTIFICATION</scope>
</reference>
<evidence type="ECO:0000256" key="3">
    <source>
        <dbReference type="ARBA" id="ARBA00022729"/>
    </source>
</evidence>